<dbReference type="NCBIfam" id="TIGR01987">
    <property type="entry name" value="HI0074"/>
    <property type="match status" value="1"/>
</dbReference>
<dbReference type="Proteomes" id="UP000199568">
    <property type="component" value="Unassembled WGS sequence"/>
</dbReference>
<keyword evidence="1" id="KW-0808">Transferase</keyword>
<dbReference type="STRING" id="426128.SAMN05660297_00558"/>
<protein>
    <submittedName>
        <fullName evidence="1">Nucleotidyltransferase substrate binding protein, HI0074 family</fullName>
    </submittedName>
</protein>
<name>A0A1H9ZHP0_9FIRM</name>
<dbReference type="GO" id="GO:0016740">
    <property type="term" value="F:transferase activity"/>
    <property type="evidence" value="ECO:0007669"/>
    <property type="project" value="UniProtKB-KW"/>
</dbReference>
<evidence type="ECO:0000313" key="1">
    <source>
        <dbReference type="EMBL" id="SES81191.1"/>
    </source>
</evidence>
<accession>A0A1H9ZHP0</accession>
<keyword evidence="2" id="KW-1185">Reference proteome</keyword>
<dbReference type="AlphaFoldDB" id="A0A1H9ZHP0"/>
<gene>
    <name evidence="1" type="ORF">SAMN05660297_00558</name>
</gene>
<sequence length="132" mass="16255">MDKEIRWRQRFENFDKAYKQFHAAILDFDKLSVLEKEGLIHRFEYTFELAWKTLRDYLEGKEVEARFPRDVIKAAFHYELIEDGEVWIDMLEKRNLLAHTYNEERFNYAIKKIKEEYYGPITQVHRFLGEKR</sequence>
<dbReference type="Gene3D" id="1.20.120.330">
    <property type="entry name" value="Nucleotidyltransferases domain 2"/>
    <property type="match status" value="1"/>
</dbReference>
<dbReference type="Pfam" id="PF08780">
    <property type="entry name" value="NTase_sub_bind"/>
    <property type="match status" value="1"/>
</dbReference>
<organism evidence="1 2">
    <name type="scientific">Natronincola peptidivorans</name>
    <dbReference type="NCBI Taxonomy" id="426128"/>
    <lineage>
        <taxon>Bacteria</taxon>
        <taxon>Bacillati</taxon>
        <taxon>Bacillota</taxon>
        <taxon>Clostridia</taxon>
        <taxon>Peptostreptococcales</taxon>
        <taxon>Natronincolaceae</taxon>
        <taxon>Natronincola</taxon>
    </lineage>
</organism>
<proteinExistence type="predicted"/>
<dbReference type="SUPFAM" id="SSF81593">
    <property type="entry name" value="Nucleotidyltransferase substrate binding subunit/domain"/>
    <property type="match status" value="1"/>
</dbReference>
<dbReference type="InterPro" id="IPR010235">
    <property type="entry name" value="HepT"/>
</dbReference>
<dbReference type="RefSeq" id="WP_090439003.1">
    <property type="nucleotide sequence ID" value="NZ_FOHU01000002.1"/>
</dbReference>
<dbReference type="EMBL" id="FOHU01000002">
    <property type="protein sequence ID" value="SES81191.1"/>
    <property type="molecule type" value="Genomic_DNA"/>
</dbReference>
<evidence type="ECO:0000313" key="2">
    <source>
        <dbReference type="Proteomes" id="UP000199568"/>
    </source>
</evidence>
<dbReference type="OrthoDB" id="9810452at2"/>
<reference evidence="1 2" key="1">
    <citation type="submission" date="2016-10" db="EMBL/GenBank/DDBJ databases">
        <authorList>
            <person name="de Groot N.N."/>
        </authorList>
    </citation>
    <scope>NUCLEOTIDE SEQUENCE [LARGE SCALE GENOMIC DNA]</scope>
    <source>
        <strain evidence="1 2">DSM 18979</strain>
    </source>
</reference>